<gene>
    <name evidence="2" type="ORF">KAOT1_00710</name>
</gene>
<keyword evidence="1" id="KW-0472">Membrane</keyword>
<keyword evidence="3" id="KW-1185">Reference proteome</keyword>
<keyword evidence="1" id="KW-0812">Transmembrane</keyword>
<feature type="transmembrane region" description="Helical" evidence="1">
    <location>
        <begin position="110"/>
        <end position="131"/>
    </location>
</feature>
<evidence type="ECO:0000313" key="2">
    <source>
        <dbReference type="EMBL" id="EDP94752.1"/>
    </source>
</evidence>
<dbReference type="HOGENOM" id="CLU_1052852_0_0_10"/>
<evidence type="ECO:0000313" key="3">
    <source>
        <dbReference type="Proteomes" id="UP000002945"/>
    </source>
</evidence>
<dbReference type="AlphaFoldDB" id="A9EA74"/>
<dbReference type="RefSeq" id="WP_007092718.1">
    <property type="nucleotide sequence ID" value="NZ_CP142125.1"/>
</dbReference>
<reference evidence="2 3" key="1">
    <citation type="journal article" date="2011" name="J. Bacteriol.">
        <title>Genome sequence of the algicidal bacterium Kordia algicida OT-1.</title>
        <authorList>
            <person name="Lee H.S."/>
            <person name="Kang S.G."/>
            <person name="Kwon K.K."/>
            <person name="Lee J.H."/>
            <person name="Kim S.J."/>
        </authorList>
    </citation>
    <scope>NUCLEOTIDE SEQUENCE [LARGE SCALE GENOMIC DNA]</scope>
    <source>
        <strain evidence="2 3">OT-1</strain>
    </source>
</reference>
<dbReference type="EMBL" id="ABIB01000014">
    <property type="protein sequence ID" value="EDP94752.1"/>
    <property type="molecule type" value="Genomic_DNA"/>
</dbReference>
<feature type="transmembrane region" description="Helical" evidence="1">
    <location>
        <begin position="191"/>
        <end position="211"/>
    </location>
</feature>
<feature type="transmembrane region" description="Helical" evidence="1">
    <location>
        <begin position="151"/>
        <end position="171"/>
    </location>
</feature>
<comment type="caution">
    <text evidence="2">The sequence shown here is derived from an EMBL/GenBank/DDBJ whole genome shotgun (WGS) entry which is preliminary data.</text>
</comment>
<dbReference type="eggNOG" id="ENOG502ZCHV">
    <property type="taxonomic scope" value="Bacteria"/>
</dbReference>
<name>A9EA74_9FLAO</name>
<sequence length="256" mass="28518">MLKPNSTSESSFTREEETKLKVTRSKGVSIELMLEIKQELENMLLFAMRNGKIINTQVNPLIESNNLDKLIQAHNILVENIKPATPKSVKYLKTLYNKKRGTKLISTLPVIRNLIFLALVFLILFIGTSVSDKVDIKSLSKGILDNQGESLFYNLLFLCSMSGIGVVFYLLKKISLSIKNGALVPEQSIYYVAIIILGIIAGLMLSEIIYFDSSDRSSIFNKCILALVGGFSSDAIFSILKGIVDKIKTILTVKKF</sequence>
<proteinExistence type="predicted"/>
<dbReference type="Proteomes" id="UP000002945">
    <property type="component" value="Unassembled WGS sequence"/>
</dbReference>
<keyword evidence="1" id="KW-1133">Transmembrane helix</keyword>
<protein>
    <submittedName>
        <fullName evidence="2">Uncharacterized protein</fullName>
    </submittedName>
</protein>
<accession>A9EA74</accession>
<dbReference type="OrthoDB" id="1187063at2"/>
<organism evidence="2 3">
    <name type="scientific">Kordia algicida OT-1</name>
    <dbReference type="NCBI Taxonomy" id="391587"/>
    <lineage>
        <taxon>Bacteria</taxon>
        <taxon>Pseudomonadati</taxon>
        <taxon>Bacteroidota</taxon>
        <taxon>Flavobacteriia</taxon>
        <taxon>Flavobacteriales</taxon>
        <taxon>Flavobacteriaceae</taxon>
        <taxon>Kordia</taxon>
    </lineage>
</organism>
<evidence type="ECO:0000256" key="1">
    <source>
        <dbReference type="SAM" id="Phobius"/>
    </source>
</evidence>
<feature type="transmembrane region" description="Helical" evidence="1">
    <location>
        <begin position="223"/>
        <end position="244"/>
    </location>
</feature>